<sequence>MDIEKLTKHQIILLTLLVALVTSIATGIVTVSLLDQQPQGITRTINQIVERTVQTVVPASQDVAAAAATVTTKTVVVRSDDLAAQSIATVQKSIVRITVKGGEELVARGVIVDSKGTTLTDSDSLAATGATSFDAILSDGTRVPVSVVSDATSSAIAVVTVLSGTSTAAAPALLADSSKLQLGQSIIRIGGKGIDTVGQGVIATLPSKNSPNIIEASVTSVTPGSLIMDIFGSVIGIATTDSLKQGSDYYTIATVPAPPAPKPKTQ</sequence>
<evidence type="ECO:0000256" key="1">
    <source>
        <dbReference type="SAM" id="Phobius"/>
    </source>
</evidence>
<gene>
    <name evidence="2" type="ORF">A2419_00315</name>
</gene>
<feature type="transmembrane region" description="Helical" evidence="1">
    <location>
        <begin position="12"/>
        <end position="34"/>
    </location>
</feature>
<keyword evidence="1" id="KW-0812">Transmembrane</keyword>
<comment type="caution">
    <text evidence="2">The sequence shown here is derived from an EMBL/GenBank/DDBJ whole genome shotgun (WGS) entry which is preliminary data.</text>
</comment>
<dbReference type="Gene3D" id="2.40.10.120">
    <property type="match status" value="1"/>
</dbReference>
<organism evidence="2 3">
    <name type="scientific">Candidatus Adlerbacteria bacterium RIFOXYC1_FULL_48_26</name>
    <dbReference type="NCBI Taxonomy" id="1797247"/>
    <lineage>
        <taxon>Bacteria</taxon>
        <taxon>Candidatus Adleribacteriota</taxon>
    </lineage>
</organism>
<keyword evidence="1" id="KW-0472">Membrane</keyword>
<reference evidence="2 3" key="1">
    <citation type="journal article" date="2016" name="Nat. Commun.">
        <title>Thousands of microbial genomes shed light on interconnected biogeochemical processes in an aquifer system.</title>
        <authorList>
            <person name="Anantharaman K."/>
            <person name="Brown C.T."/>
            <person name="Hug L.A."/>
            <person name="Sharon I."/>
            <person name="Castelle C.J."/>
            <person name="Probst A.J."/>
            <person name="Thomas B.C."/>
            <person name="Singh A."/>
            <person name="Wilkins M.J."/>
            <person name="Karaoz U."/>
            <person name="Brodie E.L."/>
            <person name="Williams K.H."/>
            <person name="Hubbard S.S."/>
            <person name="Banfield J.F."/>
        </authorList>
    </citation>
    <scope>NUCLEOTIDE SEQUENCE [LARGE SCALE GENOMIC DNA]</scope>
</reference>
<evidence type="ECO:0000313" key="3">
    <source>
        <dbReference type="Proteomes" id="UP000176568"/>
    </source>
</evidence>
<protein>
    <submittedName>
        <fullName evidence="2">Uncharacterized protein</fullName>
    </submittedName>
</protein>
<dbReference type="InterPro" id="IPR009003">
    <property type="entry name" value="Peptidase_S1_PA"/>
</dbReference>
<dbReference type="Proteomes" id="UP000176568">
    <property type="component" value="Unassembled WGS sequence"/>
</dbReference>
<proteinExistence type="predicted"/>
<dbReference type="EMBL" id="MEXB01000009">
    <property type="protein sequence ID" value="OGC88296.1"/>
    <property type="molecule type" value="Genomic_DNA"/>
</dbReference>
<keyword evidence="1" id="KW-1133">Transmembrane helix</keyword>
<evidence type="ECO:0000313" key="2">
    <source>
        <dbReference type="EMBL" id="OGC88296.1"/>
    </source>
</evidence>
<dbReference type="SUPFAM" id="SSF50494">
    <property type="entry name" value="Trypsin-like serine proteases"/>
    <property type="match status" value="1"/>
</dbReference>
<dbReference type="AlphaFoldDB" id="A0A1F4Y3E5"/>
<dbReference type="STRING" id="1797247.A2419_00315"/>
<accession>A0A1F4Y3E5</accession>
<name>A0A1F4Y3E5_9BACT</name>